<accession>A0ABZ2C704</accession>
<evidence type="ECO:0000313" key="12">
    <source>
        <dbReference type="Proteomes" id="UP001357223"/>
    </source>
</evidence>
<dbReference type="Gene3D" id="1.10.540.10">
    <property type="entry name" value="Acyl-CoA dehydrogenase/oxidase, N-terminal domain"/>
    <property type="match status" value="1"/>
</dbReference>
<evidence type="ECO:0000256" key="6">
    <source>
        <dbReference type="ARBA" id="ARBA00023002"/>
    </source>
</evidence>
<evidence type="ECO:0000256" key="5">
    <source>
        <dbReference type="ARBA" id="ARBA00022827"/>
    </source>
</evidence>
<evidence type="ECO:0000259" key="9">
    <source>
        <dbReference type="Pfam" id="PF02770"/>
    </source>
</evidence>
<keyword evidence="6 7" id="KW-0560">Oxidoreductase</keyword>
<comment type="similarity">
    <text evidence="2 7">Belongs to the acyl-CoA dehydrogenase family.</text>
</comment>
<evidence type="ECO:0000259" key="8">
    <source>
        <dbReference type="Pfam" id="PF00441"/>
    </source>
</evidence>
<evidence type="ECO:0000256" key="4">
    <source>
        <dbReference type="ARBA" id="ARBA00022630"/>
    </source>
</evidence>
<dbReference type="InterPro" id="IPR013786">
    <property type="entry name" value="AcylCoA_DH/ox_N"/>
</dbReference>
<dbReference type="InterPro" id="IPR006089">
    <property type="entry name" value="Acyl-CoA_DH_CS"/>
</dbReference>
<feature type="domain" description="Acyl-CoA dehydrogenase/oxidase C-terminal" evidence="8">
    <location>
        <begin position="229"/>
        <end position="389"/>
    </location>
</feature>
<dbReference type="Proteomes" id="UP001357223">
    <property type="component" value="Chromosome"/>
</dbReference>
<dbReference type="Gene3D" id="1.20.140.10">
    <property type="entry name" value="Butyryl-CoA Dehydrogenase, subunit A, domain 3"/>
    <property type="match status" value="1"/>
</dbReference>
<proteinExistence type="inferred from homology"/>
<dbReference type="InterPro" id="IPR036250">
    <property type="entry name" value="AcylCo_DH-like_C"/>
</dbReference>
<protein>
    <recommendedName>
        <fullName evidence="3">Medium-chain specific acyl-CoA dehydrogenase, mitochondrial</fullName>
    </recommendedName>
</protein>
<dbReference type="PROSITE" id="PS00073">
    <property type="entry name" value="ACYL_COA_DH_2"/>
    <property type="match status" value="1"/>
</dbReference>
<dbReference type="InterPro" id="IPR037069">
    <property type="entry name" value="AcylCoA_DH/ox_N_sf"/>
</dbReference>
<dbReference type="PANTHER" id="PTHR48083:SF2">
    <property type="entry name" value="MEDIUM-CHAIN SPECIFIC ACYL-COA DEHYDROGENASE, MITOCHONDRIAL"/>
    <property type="match status" value="1"/>
</dbReference>
<dbReference type="Pfam" id="PF02771">
    <property type="entry name" value="Acyl-CoA_dh_N"/>
    <property type="match status" value="1"/>
</dbReference>
<sequence length="409" mass="46607">MDFRLTEEQRMVQKTIRDFVNKELIPLEMDVLKNEREGRPGLSKEKLKELQLKAKKAGFWGINTPEEYGGANLDPITSAIITMEQYRTFVPFEFGGHANNILYACNEEQKQKYLVPVIEGDKVPCFALTEPSGGSDPQMNTTAVKDGDYYILNGEKVFITRGMEADFAIVFASTDKSKGRSGGVTAFLVDREMGFKSEPIQTMGGTWEPAQLIFDNVRVPKENIIGEEGKGFKYAMMFINHNRGWVIPARSVGAAERLLEMCIDYANTRVTFGKPIGTNQAIQWMIADSQTEIEAAKWIMFRAAWMADQEGSWNSDKNDSIKFRHQASMAKLYGTNMVNRVVDRAIQIHGGMGFTKEFPIERWYRNLRVWRVYEGSDEMLRRTIAKHLLDEQIKPSELMPSIKDSVVYQ</sequence>
<dbReference type="PANTHER" id="PTHR48083">
    <property type="entry name" value="MEDIUM-CHAIN SPECIFIC ACYL-COA DEHYDROGENASE, MITOCHONDRIAL-RELATED"/>
    <property type="match status" value="1"/>
</dbReference>
<gene>
    <name evidence="11" type="ORF">R4Z09_18580</name>
</gene>
<dbReference type="InterPro" id="IPR006091">
    <property type="entry name" value="Acyl-CoA_Oxase/DH_mid-dom"/>
</dbReference>
<dbReference type="Pfam" id="PF00441">
    <property type="entry name" value="Acyl-CoA_dh_1"/>
    <property type="match status" value="1"/>
</dbReference>
<organism evidence="11 12">
    <name type="scientific">Niallia oryzisoli</name>
    <dbReference type="NCBI Taxonomy" id="1737571"/>
    <lineage>
        <taxon>Bacteria</taxon>
        <taxon>Bacillati</taxon>
        <taxon>Bacillota</taxon>
        <taxon>Bacilli</taxon>
        <taxon>Bacillales</taxon>
        <taxon>Bacillaceae</taxon>
        <taxon>Niallia</taxon>
    </lineage>
</organism>
<keyword evidence="5 7" id="KW-0274">FAD</keyword>
<dbReference type="Gene3D" id="2.40.110.10">
    <property type="entry name" value="Butyryl-CoA Dehydrogenase, subunit A, domain 2"/>
    <property type="match status" value="1"/>
</dbReference>
<dbReference type="Pfam" id="PF02770">
    <property type="entry name" value="Acyl-CoA_dh_M"/>
    <property type="match status" value="1"/>
</dbReference>
<dbReference type="SUPFAM" id="SSF56645">
    <property type="entry name" value="Acyl-CoA dehydrogenase NM domain-like"/>
    <property type="match status" value="1"/>
</dbReference>
<dbReference type="RefSeq" id="WP_338448238.1">
    <property type="nucleotide sequence ID" value="NZ_CP137640.1"/>
</dbReference>
<evidence type="ECO:0000259" key="10">
    <source>
        <dbReference type="Pfam" id="PF02771"/>
    </source>
</evidence>
<evidence type="ECO:0000313" key="11">
    <source>
        <dbReference type="EMBL" id="WVX79304.1"/>
    </source>
</evidence>
<comment type="cofactor">
    <cofactor evidence="1 7">
        <name>FAD</name>
        <dbReference type="ChEBI" id="CHEBI:57692"/>
    </cofactor>
</comment>
<dbReference type="InterPro" id="IPR009075">
    <property type="entry name" value="AcylCo_DH/oxidase_C"/>
</dbReference>
<name>A0ABZ2C704_9BACI</name>
<keyword evidence="4 7" id="KW-0285">Flavoprotein</keyword>
<dbReference type="InterPro" id="IPR009100">
    <property type="entry name" value="AcylCoA_DH/oxidase_NM_dom_sf"/>
</dbReference>
<evidence type="ECO:0000256" key="3">
    <source>
        <dbReference type="ARBA" id="ARBA00019125"/>
    </source>
</evidence>
<evidence type="ECO:0000256" key="1">
    <source>
        <dbReference type="ARBA" id="ARBA00001974"/>
    </source>
</evidence>
<reference evidence="11 12" key="1">
    <citation type="submission" date="2023-10" db="EMBL/GenBank/DDBJ databases">
        <title>Niallia locisalis sp.nov. isolated from a salt pond sample.</title>
        <authorList>
            <person name="Li X.-J."/>
            <person name="Dong L."/>
        </authorList>
    </citation>
    <scope>NUCLEOTIDE SEQUENCE [LARGE SCALE GENOMIC DNA]</scope>
    <source>
        <strain evidence="11 12">DSM 29761</strain>
    </source>
</reference>
<feature type="domain" description="Acyl-CoA dehydrogenase/oxidase N-terminal" evidence="10">
    <location>
        <begin position="6"/>
        <end position="121"/>
    </location>
</feature>
<dbReference type="InterPro" id="IPR046373">
    <property type="entry name" value="Acyl-CoA_Oxase/DH_mid-dom_sf"/>
</dbReference>
<dbReference type="EMBL" id="CP137640">
    <property type="protein sequence ID" value="WVX79304.1"/>
    <property type="molecule type" value="Genomic_DNA"/>
</dbReference>
<evidence type="ECO:0000256" key="2">
    <source>
        <dbReference type="ARBA" id="ARBA00009347"/>
    </source>
</evidence>
<evidence type="ECO:0000256" key="7">
    <source>
        <dbReference type="RuleBase" id="RU362125"/>
    </source>
</evidence>
<dbReference type="SUPFAM" id="SSF47203">
    <property type="entry name" value="Acyl-CoA dehydrogenase C-terminal domain-like"/>
    <property type="match status" value="1"/>
</dbReference>
<dbReference type="InterPro" id="IPR050741">
    <property type="entry name" value="Acyl-CoA_dehydrogenase"/>
</dbReference>
<keyword evidence="12" id="KW-1185">Reference proteome</keyword>
<feature type="domain" description="Acyl-CoA oxidase/dehydrogenase middle" evidence="9">
    <location>
        <begin position="125"/>
        <end position="217"/>
    </location>
</feature>